<dbReference type="PANTHER" id="PTHR30346">
    <property type="entry name" value="TRANSCRIPTIONAL DUAL REGULATOR HCAR-RELATED"/>
    <property type="match status" value="1"/>
</dbReference>
<dbReference type="SUPFAM" id="SSF46785">
    <property type="entry name" value="Winged helix' DNA-binding domain"/>
    <property type="match status" value="1"/>
</dbReference>
<dbReference type="SUPFAM" id="SSF53850">
    <property type="entry name" value="Periplasmic binding protein-like II"/>
    <property type="match status" value="1"/>
</dbReference>
<evidence type="ECO:0000256" key="2">
    <source>
        <dbReference type="ARBA" id="ARBA00023015"/>
    </source>
</evidence>
<dbReference type="InterPro" id="IPR005119">
    <property type="entry name" value="LysR_subst-bd"/>
</dbReference>
<accession>A0A397NKC4</accession>
<dbReference type="Proteomes" id="UP000266568">
    <property type="component" value="Unassembled WGS sequence"/>
</dbReference>
<dbReference type="AlphaFoldDB" id="A0A397NKC4"/>
<evidence type="ECO:0000256" key="3">
    <source>
        <dbReference type="ARBA" id="ARBA00023125"/>
    </source>
</evidence>
<dbReference type="GO" id="GO:0003677">
    <property type="term" value="F:DNA binding"/>
    <property type="evidence" value="ECO:0007669"/>
    <property type="project" value="UniProtKB-KW"/>
</dbReference>
<dbReference type="Gene3D" id="3.40.190.10">
    <property type="entry name" value="Periplasmic binding protein-like II"/>
    <property type="match status" value="2"/>
</dbReference>
<protein>
    <submittedName>
        <fullName evidence="6">DNA-binding transcriptional LysR family regulator</fullName>
    </submittedName>
</protein>
<keyword evidence="4" id="KW-0804">Transcription</keyword>
<dbReference type="Gene3D" id="1.10.10.10">
    <property type="entry name" value="Winged helix-like DNA-binding domain superfamily/Winged helix DNA-binding domain"/>
    <property type="match status" value="1"/>
</dbReference>
<evidence type="ECO:0000259" key="5">
    <source>
        <dbReference type="PROSITE" id="PS50931"/>
    </source>
</evidence>
<dbReference type="PROSITE" id="PS50931">
    <property type="entry name" value="HTH_LYSR"/>
    <property type="match status" value="1"/>
</dbReference>
<evidence type="ECO:0000313" key="7">
    <source>
        <dbReference type="Proteomes" id="UP000266568"/>
    </source>
</evidence>
<dbReference type="GO" id="GO:0003700">
    <property type="term" value="F:DNA-binding transcription factor activity"/>
    <property type="evidence" value="ECO:0007669"/>
    <property type="project" value="InterPro"/>
</dbReference>
<dbReference type="InterPro" id="IPR036390">
    <property type="entry name" value="WH_DNA-bd_sf"/>
</dbReference>
<comment type="caution">
    <text evidence="6">The sequence shown here is derived from an EMBL/GenBank/DDBJ whole genome shotgun (WGS) entry which is preliminary data.</text>
</comment>
<dbReference type="Pfam" id="PF03466">
    <property type="entry name" value="LysR_substrate"/>
    <property type="match status" value="1"/>
</dbReference>
<sequence length="337" mass="37121">MLNTVRSVIVPFQCNETSALVSIELKHLRYAEAAAHHGSFRKAADSLALKQSNLSRRIRHLEDQLGVRLFERTNGGVRPTSAGRDFIHGARRVLHELEVVIDGVKAVGRGEAGHITIGFYTSLSAGNLRATLIEYSRRFPQVHISTVEGSRARLSKGIENGKIDIAIVTGEPALDGNRSMMLWSERIIVALPQDHPLAANEIVYWTDLKRERFLLCERDPGPEIYDILVAKLASPGDLPKVVRHDVSLENIKSLVGAGYGVSVMCEACMGANYEGVVHREARDGNGSTHIVYRAYWKGHDDNPAVGHFIRLLEERCPPVANGNGMRGGVSRNRDPSP</sequence>
<keyword evidence="3 6" id="KW-0238">DNA-binding</keyword>
<dbReference type="InterPro" id="IPR036388">
    <property type="entry name" value="WH-like_DNA-bd_sf"/>
</dbReference>
<evidence type="ECO:0000256" key="4">
    <source>
        <dbReference type="ARBA" id="ARBA00023163"/>
    </source>
</evidence>
<evidence type="ECO:0000313" key="6">
    <source>
        <dbReference type="EMBL" id="RIA36808.1"/>
    </source>
</evidence>
<dbReference type="GO" id="GO:0032993">
    <property type="term" value="C:protein-DNA complex"/>
    <property type="evidence" value="ECO:0007669"/>
    <property type="project" value="TreeGrafter"/>
</dbReference>
<keyword evidence="2" id="KW-0805">Transcription regulation</keyword>
<dbReference type="PANTHER" id="PTHR30346:SF0">
    <property type="entry name" value="HCA OPERON TRANSCRIPTIONAL ACTIVATOR HCAR"/>
    <property type="match status" value="1"/>
</dbReference>
<reference evidence="6 7" key="1">
    <citation type="submission" date="2018-08" db="EMBL/GenBank/DDBJ databases">
        <title>Genomic Encyclopedia of Type Strains, Phase IV (KMG-IV): sequencing the most valuable type-strain genomes for metagenomic binning, comparative biology and taxonomic classification.</title>
        <authorList>
            <person name="Goeker M."/>
        </authorList>
    </citation>
    <scope>NUCLEOTIDE SEQUENCE [LARGE SCALE GENOMIC DNA]</scope>
    <source>
        <strain evidence="6 7">DSM 25527</strain>
    </source>
</reference>
<dbReference type="OrthoDB" id="7216893at2"/>
<dbReference type="EMBL" id="QXDC01000005">
    <property type="protein sequence ID" value="RIA36808.1"/>
    <property type="molecule type" value="Genomic_DNA"/>
</dbReference>
<evidence type="ECO:0000256" key="1">
    <source>
        <dbReference type="ARBA" id="ARBA00009437"/>
    </source>
</evidence>
<keyword evidence="7" id="KW-1185">Reference proteome</keyword>
<feature type="domain" description="HTH lysR-type" evidence="5">
    <location>
        <begin position="23"/>
        <end position="80"/>
    </location>
</feature>
<dbReference type="Pfam" id="PF00126">
    <property type="entry name" value="HTH_1"/>
    <property type="match status" value="1"/>
</dbReference>
<name>A0A397NKC4_9SPHN</name>
<proteinExistence type="inferred from homology"/>
<comment type="similarity">
    <text evidence="1">Belongs to the LysR transcriptional regulatory family.</text>
</comment>
<gene>
    <name evidence="6" type="ORF">DFR49_4097</name>
</gene>
<dbReference type="InterPro" id="IPR000847">
    <property type="entry name" value="LysR_HTH_N"/>
</dbReference>
<dbReference type="PRINTS" id="PR00039">
    <property type="entry name" value="HTHLYSR"/>
</dbReference>
<organism evidence="6 7">
    <name type="scientific">Hephaestia caeni</name>
    <dbReference type="NCBI Taxonomy" id="645617"/>
    <lineage>
        <taxon>Bacteria</taxon>
        <taxon>Pseudomonadati</taxon>
        <taxon>Pseudomonadota</taxon>
        <taxon>Alphaproteobacteria</taxon>
        <taxon>Sphingomonadales</taxon>
        <taxon>Sphingomonadaceae</taxon>
        <taxon>Hephaestia</taxon>
    </lineage>
</organism>
<dbReference type="CDD" id="cd08414">
    <property type="entry name" value="PBP2_LTTR_aromatics_like"/>
    <property type="match status" value="1"/>
</dbReference>
<dbReference type="FunFam" id="1.10.10.10:FF:000001">
    <property type="entry name" value="LysR family transcriptional regulator"/>
    <property type="match status" value="1"/>
</dbReference>